<keyword evidence="6 8" id="KW-0456">Lyase</keyword>
<dbReference type="InterPro" id="IPR036778">
    <property type="entry name" value="OHCU_decarboxylase_sf"/>
</dbReference>
<dbReference type="PANTHER" id="PTHR43466:SF1">
    <property type="entry name" value="2-OXO-4-HYDROXY-4-CARBOXY-5-UREIDOIMIDAZOLINE DECARBOXYLASE-RELATED"/>
    <property type="match status" value="1"/>
</dbReference>
<dbReference type="NCBIfam" id="TIGR03164">
    <property type="entry name" value="UHCUDC"/>
    <property type="match status" value="1"/>
</dbReference>
<accession>A0ABU6J3L0</accession>
<sequence>MTTKTTSLATLNAMSVADFTSTLGAIFEHSPWVAERAAAKRPFASVQQLHDAMADAVRSAAEEERIALIRAHPELAGKAAVRGELTEESTREQKGAGLDQCSPEEFARMQDLNQRYNEKFGFPFVIAVKGHDRHSILDNFARRLENRREDEAKECIEQIIRIGGFRLADSVQA</sequence>
<keyword evidence="5" id="KW-0210">Decarboxylase</keyword>
<dbReference type="InterPro" id="IPR017580">
    <property type="entry name" value="OHCU_decarboxylase-1"/>
</dbReference>
<keyword evidence="9" id="KW-1185">Reference proteome</keyword>
<dbReference type="Pfam" id="PF09349">
    <property type="entry name" value="OHCU_decarbox"/>
    <property type="match status" value="1"/>
</dbReference>
<evidence type="ECO:0000256" key="1">
    <source>
        <dbReference type="ARBA" id="ARBA00001163"/>
    </source>
</evidence>
<feature type="domain" description="Oxo-4-hydroxy-4-carboxy-5-ureidoimidazoline decarboxylase" evidence="7">
    <location>
        <begin position="12"/>
        <end position="168"/>
    </location>
</feature>
<evidence type="ECO:0000256" key="3">
    <source>
        <dbReference type="ARBA" id="ARBA00012257"/>
    </source>
</evidence>
<dbReference type="Gene3D" id="1.10.3330.10">
    <property type="entry name" value="Oxo-4-hydroxy-4-carboxy-5-ureidoimidazoline decarboxylase"/>
    <property type="match status" value="1"/>
</dbReference>
<dbReference type="InterPro" id="IPR018020">
    <property type="entry name" value="OHCU_decarboxylase"/>
</dbReference>
<evidence type="ECO:0000259" key="7">
    <source>
        <dbReference type="Pfam" id="PF09349"/>
    </source>
</evidence>
<comment type="pathway">
    <text evidence="2">Purine metabolism; urate degradation; (S)-allantoin from urate: step 3/3.</text>
</comment>
<evidence type="ECO:0000256" key="6">
    <source>
        <dbReference type="ARBA" id="ARBA00023239"/>
    </source>
</evidence>
<gene>
    <name evidence="8" type="primary">uraD</name>
    <name evidence="8" type="ORF">RY831_02295</name>
</gene>
<evidence type="ECO:0000256" key="2">
    <source>
        <dbReference type="ARBA" id="ARBA00004754"/>
    </source>
</evidence>
<dbReference type="SUPFAM" id="SSF158694">
    <property type="entry name" value="UraD-Like"/>
    <property type="match status" value="1"/>
</dbReference>
<evidence type="ECO:0000313" key="8">
    <source>
        <dbReference type="EMBL" id="MEC4717970.1"/>
    </source>
</evidence>
<dbReference type="GO" id="GO:0051997">
    <property type="term" value="F:2-oxo-4-hydroxy-4-carboxy-5-ureidoimidazoline decarboxylase activity"/>
    <property type="evidence" value="ECO:0007669"/>
    <property type="project" value="UniProtKB-EC"/>
</dbReference>
<keyword evidence="4" id="KW-0659">Purine metabolism</keyword>
<name>A0ABU6J3L0_9BURK</name>
<dbReference type="EMBL" id="JAWIIV010000001">
    <property type="protein sequence ID" value="MEC4717970.1"/>
    <property type="molecule type" value="Genomic_DNA"/>
</dbReference>
<organism evidence="8 9">
    <name type="scientific">Noviherbaspirillum album</name>
    <dbReference type="NCBI Taxonomy" id="3080276"/>
    <lineage>
        <taxon>Bacteria</taxon>
        <taxon>Pseudomonadati</taxon>
        <taxon>Pseudomonadota</taxon>
        <taxon>Betaproteobacteria</taxon>
        <taxon>Burkholderiales</taxon>
        <taxon>Oxalobacteraceae</taxon>
        <taxon>Noviherbaspirillum</taxon>
    </lineage>
</organism>
<evidence type="ECO:0000256" key="4">
    <source>
        <dbReference type="ARBA" id="ARBA00022631"/>
    </source>
</evidence>
<dbReference type="RefSeq" id="WP_326504711.1">
    <property type="nucleotide sequence ID" value="NZ_JAWIIV010000001.1"/>
</dbReference>
<comment type="caution">
    <text evidence="8">The sequence shown here is derived from an EMBL/GenBank/DDBJ whole genome shotgun (WGS) entry which is preliminary data.</text>
</comment>
<evidence type="ECO:0000313" key="9">
    <source>
        <dbReference type="Proteomes" id="UP001352263"/>
    </source>
</evidence>
<dbReference type="Proteomes" id="UP001352263">
    <property type="component" value="Unassembled WGS sequence"/>
</dbReference>
<dbReference type="PANTHER" id="PTHR43466">
    <property type="entry name" value="2-OXO-4-HYDROXY-4-CARBOXY-5-UREIDOIMIDAZOLINE DECARBOXYLASE-RELATED"/>
    <property type="match status" value="1"/>
</dbReference>
<reference evidence="8 9" key="1">
    <citation type="submission" date="2023-10" db="EMBL/GenBank/DDBJ databases">
        <title>Noviherbaspirillum sp. CPCC 100848 genome assembly.</title>
        <authorList>
            <person name="Li X.Y."/>
            <person name="Fang X.M."/>
        </authorList>
    </citation>
    <scope>NUCLEOTIDE SEQUENCE [LARGE SCALE GENOMIC DNA]</scope>
    <source>
        <strain evidence="8 9">CPCC 100848</strain>
    </source>
</reference>
<comment type="catalytic activity">
    <reaction evidence="1">
        <text>5-hydroxy-2-oxo-4-ureido-2,5-dihydro-1H-imidazole-5-carboxylate + H(+) = (S)-allantoin + CO2</text>
        <dbReference type="Rhea" id="RHEA:26301"/>
        <dbReference type="ChEBI" id="CHEBI:15378"/>
        <dbReference type="ChEBI" id="CHEBI:15678"/>
        <dbReference type="ChEBI" id="CHEBI:16526"/>
        <dbReference type="ChEBI" id="CHEBI:58639"/>
        <dbReference type="EC" id="4.1.1.97"/>
    </reaction>
</comment>
<evidence type="ECO:0000256" key="5">
    <source>
        <dbReference type="ARBA" id="ARBA00022793"/>
    </source>
</evidence>
<protein>
    <recommendedName>
        <fullName evidence="3">2-oxo-4-hydroxy-4-carboxy-5-ureidoimidazoline decarboxylase</fullName>
        <ecNumber evidence="3">4.1.1.97</ecNumber>
    </recommendedName>
</protein>
<proteinExistence type="predicted"/>
<dbReference type="EC" id="4.1.1.97" evidence="3"/>